<reference evidence="5" key="1">
    <citation type="submission" date="2011-07" db="EMBL/GenBank/DDBJ databases">
        <title>The complete genome of Cyclobacterium marinum DSM 745.</title>
        <authorList>
            <person name="Lucas S."/>
            <person name="Han J."/>
            <person name="Lapidus A."/>
            <person name="Bruce D."/>
            <person name="Goodwin L."/>
            <person name="Pitluck S."/>
            <person name="Peters L."/>
            <person name="Kyrpides N."/>
            <person name="Mavromatis K."/>
            <person name="Ivanova N."/>
            <person name="Ovchinnikova G."/>
            <person name="Chertkov O."/>
            <person name="Detter J.C."/>
            <person name="Tapia R."/>
            <person name="Han C."/>
            <person name="Land M."/>
            <person name="Hauser L."/>
            <person name="Markowitz V."/>
            <person name="Cheng J.-F."/>
            <person name="Hugenholtz P."/>
            <person name="Woyke T."/>
            <person name="Wu D."/>
            <person name="Tindall B."/>
            <person name="Schuetze A."/>
            <person name="Brambilla E."/>
            <person name="Klenk H.-P."/>
            <person name="Eisen J.A."/>
        </authorList>
    </citation>
    <scope>NUCLEOTIDE SEQUENCE [LARGE SCALE GENOMIC DNA]</scope>
    <source>
        <strain evidence="5">ATCC 25205 / DSM 745 / LMG 13164 / NCIMB 1802</strain>
    </source>
</reference>
<dbReference type="Pfam" id="PF18998">
    <property type="entry name" value="Flg_new_2"/>
    <property type="match status" value="5"/>
</dbReference>
<evidence type="ECO:0000256" key="1">
    <source>
        <dbReference type="ARBA" id="ARBA00023239"/>
    </source>
</evidence>
<dbReference type="HOGENOM" id="CLU_242290_0_0_10"/>
<organism evidence="4 5">
    <name type="scientific">Cyclobacterium marinum (strain ATCC 25205 / DSM 745 / LMG 13164 / NCIMB 1802)</name>
    <name type="common">Flectobacillus marinus</name>
    <dbReference type="NCBI Taxonomy" id="880070"/>
    <lineage>
        <taxon>Bacteria</taxon>
        <taxon>Pseudomonadati</taxon>
        <taxon>Bacteroidota</taxon>
        <taxon>Cytophagia</taxon>
        <taxon>Cytophagales</taxon>
        <taxon>Cyclobacteriaceae</taxon>
        <taxon>Cyclobacterium</taxon>
    </lineage>
</organism>
<keyword evidence="5" id="KW-1185">Reference proteome</keyword>
<dbReference type="InterPro" id="IPR044060">
    <property type="entry name" value="Bacterial_rp_domain"/>
</dbReference>
<accession>G0J1Z5</accession>
<dbReference type="Proteomes" id="UP000001635">
    <property type="component" value="Chromosome"/>
</dbReference>
<name>G0J1Z5_CYCMS</name>
<dbReference type="CDD" id="cd11304">
    <property type="entry name" value="Cadherin_repeat"/>
    <property type="match status" value="1"/>
</dbReference>
<dbReference type="OrthoDB" id="934761at2"/>
<dbReference type="GO" id="GO:0000272">
    <property type="term" value="P:polysaccharide catabolic process"/>
    <property type="evidence" value="ECO:0007669"/>
    <property type="project" value="UniProtKB-KW"/>
</dbReference>
<protein>
    <submittedName>
        <fullName evidence="4">Pectate lyase/Amb allergen</fullName>
    </submittedName>
</protein>
<sequence length="1656" mass="183114">MAILITLHPITHDNQKYIIPDNAIIGDNVGAVNYLWSHPYFAKQKWGIYLTESSYTFDIVGGNEDGTFAINSTSGELTIADNSTLSIDKSITVRVKVYDWYYMDTTCNIKVIPEADCVFFDSSYLGGDSDGTRAKPYLKLNNFGVSTGATGKTYFYKRGESYTNDRNEFTNPGSNPDYINLAAWGQGSKPYIDMTGSSGHFVTVGTIPWGNDPIVSTDICHNFRMFDFEIGNDNMEDRGQILIKPAGNNLEFHRIKCSKTTYEDGLIYLPTSSPIQGNEANRNIYFADIELYDCQNRAFKIESESVKVRNCYGHNDPSLIDTEIPAPQAAHRPNVDIMYVVCLGNNVSSSNLGFQVRAAKQTYRWVYAENIAYATVVYNHDANDGLGGDYNINSTSGFQDIILKNAKQAGYFGRKGGSTDVADGVRFERIKLIECQGGFQVAEGATNILFSYVDASSTKGWGIRDYDGNGTRIENCTAMNTFSGAGGLKLDGTGAVVKNTNYSGLSGTISSGSNNSTSADIHVLNAAGTDLGYSRDIQGNKVPSTPSIGAIEASAIIEKPGGWGATYNGGLGIQGGAGGEMVECKTWAELKAAMEADDNNADNSPKTYVYTGPDITLSSPDRHVFNELHNKTILAFHGQKIDEAEIRFTKGTNFIVRNWVRTGPNYLASSEDLDYFTFNECVGYWEDHCHGNAEYSYNTTDGKYPDGMGDHNYSNKGYISHCIFENGQRVMLFGYSDTDISNRGLLNTSIMYCLFRNNASRQPKCRFGKFDIVNCLFEWSPRWPDATVTPSSSNMLDLDAEAQILVRGTKFKGGSELRRDNDGSATKTSGLKFVDCDVEDFASSNIDGIREGNVTWDPDLETNYTLPIPIMTASDAETFVREKAGANWHLQSEEEPDSYTVALSESPSGFGSTSENSSGPYLEGATVEVEATPATGKRFVRWEEGGSEVSTDATYSFTMGASNRTLVAIFETIPTYANTITVSPSGYGTASESPVGPHLNSTEVTITATPASGKRFVRWAVEGDLFSTENPHTYFVAGYGYDLVAEFEDIPTYTVALSESPSGFGSTSENSSGPYLEGATVEVEATPATGKRFVRWEEGGSVVSTDAAYSFTMGASNRTLVAIFETIPHTLTLTPTPALAGTLSGSGNYVSGTEVTLEATANENWEFAYWMQNNEVISTNPSFAFTMPDSDSEVIAFFEAKAPVVERQDFEVTVSVTPDSSGIVTGAGYYTEQDNSTVVASPATGKNFLCWKINDVVVSYDDTYTFQMPSNNVLLVAHFENTDDTPAEEMDMVRDFVQVSLNPDIPEDGIIDMQGDVEFEHVYGSDSFTKIAEYQNPYLYDIEKVNFYVDRAILGKMSWHRPNLNLGLTTEICEGIIQRYRLRTTLFVDGEQDGGESLTSVRHAWMAGRPYDFPVVNICEGKAYLWLTTRPMERAIFPMERSIFYILPLETGSYILQSTFYYKNTIVESISRDLGPQSRYRPFSFEYFLPDDWEDMDKIEIKLAGRNLKSEVITLFPKKDPEFTLQAFYGNSLGGFDSFCFYGKKENYSAPSSELFEAVHQPNHDRSEGNICSFNHTAYDSFILRTGFITIHEKFALRDMLLRNHVYIVADGVLKKLVIENSEYFTGKDGVYLQSAEIKARLAFNTQSQYGRDPRK</sequence>
<evidence type="ECO:0000313" key="4">
    <source>
        <dbReference type="EMBL" id="AEL24001.1"/>
    </source>
</evidence>
<evidence type="ECO:0000256" key="2">
    <source>
        <dbReference type="SAM" id="MobiDB-lite"/>
    </source>
</evidence>
<proteinExistence type="predicted"/>
<dbReference type="STRING" id="880070.Cycma_0219"/>
<dbReference type="InterPro" id="IPR002022">
    <property type="entry name" value="Pec_lyase"/>
</dbReference>
<evidence type="ECO:0000259" key="3">
    <source>
        <dbReference type="SMART" id="SM00656"/>
    </source>
</evidence>
<dbReference type="SUPFAM" id="SSF51126">
    <property type="entry name" value="Pectin lyase-like"/>
    <property type="match status" value="1"/>
</dbReference>
<dbReference type="SMART" id="SM00656">
    <property type="entry name" value="Amb_all"/>
    <property type="match status" value="1"/>
</dbReference>
<dbReference type="Gene3D" id="2.160.20.10">
    <property type="entry name" value="Single-stranded right-handed beta-helix, Pectin lyase-like"/>
    <property type="match status" value="1"/>
</dbReference>
<dbReference type="RefSeq" id="WP_014018300.1">
    <property type="nucleotide sequence ID" value="NC_015914.1"/>
</dbReference>
<dbReference type="eggNOG" id="COG3866">
    <property type="taxonomic scope" value="Bacteria"/>
</dbReference>
<dbReference type="GO" id="GO:0005576">
    <property type="term" value="C:extracellular region"/>
    <property type="evidence" value="ECO:0007669"/>
    <property type="project" value="UniProtKB-SubCell"/>
</dbReference>
<dbReference type="KEGG" id="cmr:Cycma_0219"/>
<dbReference type="InterPro" id="IPR011050">
    <property type="entry name" value="Pectin_lyase_fold/virulence"/>
</dbReference>
<feature type="region of interest" description="Disordered" evidence="2">
    <location>
        <begin position="891"/>
        <end position="921"/>
    </location>
</feature>
<feature type="domain" description="Pectate lyase" evidence="3">
    <location>
        <begin position="577"/>
        <end position="817"/>
    </location>
</feature>
<keyword evidence="1 4" id="KW-0456">Lyase</keyword>
<dbReference type="InterPro" id="IPR012334">
    <property type="entry name" value="Pectin_lyas_fold"/>
</dbReference>
<dbReference type="GO" id="GO:0016829">
    <property type="term" value="F:lyase activity"/>
    <property type="evidence" value="ECO:0007669"/>
    <property type="project" value="UniProtKB-KW"/>
</dbReference>
<feature type="compositionally biased region" description="Polar residues" evidence="2">
    <location>
        <begin position="901"/>
        <end position="919"/>
    </location>
</feature>
<evidence type="ECO:0000313" key="5">
    <source>
        <dbReference type="Proteomes" id="UP000001635"/>
    </source>
</evidence>
<gene>
    <name evidence="4" type="ordered locus">Cycma_0219</name>
</gene>
<dbReference type="EMBL" id="CP002955">
    <property type="protein sequence ID" value="AEL24001.1"/>
    <property type="molecule type" value="Genomic_DNA"/>
</dbReference>